<feature type="compositionally biased region" description="Basic and acidic residues" evidence="1">
    <location>
        <begin position="27"/>
        <end position="73"/>
    </location>
</feature>
<sequence>MLRLSRLVFIMLGFILIAPAAYAQDAEDSRELEGEKAQEREARREERRRQIDSLSDEQRQALRERRGNREARRAGQGSKRPQRR</sequence>
<dbReference type="AlphaFoldDB" id="A0A2A4WY73"/>
<keyword evidence="2" id="KW-0732">Signal</keyword>
<feature type="region of interest" description="Disordered" evidence="1">
    <location>
        <begin position="26"/>
        <end position="84"/>
    </location>
</feature>
<evidence type="ECO:0000256" key="1">
    <source>
        <dbReference type="SAM" id="MobiDB-lite"/>
    </source>
</evidence>
<dbReference type="EMBL" id="NVUL01000086">
    <property type="protein sequence ID" value="PCI74971.1"/>
    <property type="molecule type" value="Genomic_DNA"/>
</dbReference>
<gene>
    <name evidence="3" type="ORF">COB20_13910</name>
</gene>
<evidence type="ECO:0000313" key="3">
    <source>
        <dbReference type="EMBL" id="PCI74971.1"/>
    </source>
</evidence>
<reference evidence="4" key="1">
    <citation type="submission" date="2017-08" db="EMBL/GenBank/DDBJ databases">
        <title>A dynamic microbial community with high functional redundancy inhabits the cold, oxic subseafloor aquifer.</title>
        <authorList>
            <person name="Tully B.J."/>
            <person name="Wheat C.G."/>
            <person name="Glazer B.T."/>
            <person name="Huber J.A."/>
        </authorList>
    </citation>
    <scope>NUCLEOTIDE SEQUENCE [LARGE SCALE GENOMIC DNA]</scope>
</reference>
<feature type="non-terminal residue" evidence="3">
    <location>
        <position position="84"/>
    </location>
</feature>
<name>A0A2A4WY73_9GAMM</name>
<accession>A0A2A4WY73</accession>
<proteinExistence type="predicted"/>
<comment type="caution">
    <text evidence="3">The sequence shown here is derived from an EMBL/GenBank/DDBJ whole genome shotgun (WGS) entry which is preliminary data.</text>
</comment>
<evidence type="ECO:0000313" key="4">
    <source>
        <dbReference type="Proteomes" id="UP000218767"/>
    </source>
</evidence>
<dbReference type="Proteomes" id="UP000218767">
    <property type="component" value="Unassembled WGS sequence"/>
</dbReference>
<feature type="chain" id="PRO_5012743241" evidence="2">
    <location>
        <begin position="24"/>
        <end position="84"/>
    </location>
</feature>
<feature type="signal peptide" evidence="2">
    <location>
        <begin position="1"/>
        <end position="23"/>
    </location>
</feature>
<organism evidence="3 4">
    <name type="scientific">SAR86 cluster bacterium</name>
    <dbReference type="NCBI Taxonomy" id="2030880"/>
    <lineage>
        <taxon>Bacteria</taxon>
        <taxon>Pseudomonadati</taxon>
        <taxon>Pseudomonadota</taxon>
        <taxon>Gammaproteobacteria</taxon>
        <taxon>SAR86 cluster</taxon>
    </lineage>
</organism>
<evidence type="ECO:0000256" key="2">
    <source>
        <dbReference type="SAM" id="SignalP"/>
    </source>
</evidence>
<protein>
    <submittedName>
        <fullName evidence="3">Uncharacterized protein</fullName>
    </submittedName>
</protein>